<dbReference type="PANTHER" id="PTHR43690:SF17">
    <property type="entry name" value="PROTEIN YHJJ"/>
    <property type="match status" value="1"/>
</dbReference>
<feature type="domain" description="Peptidase M16 N-terminal" evidence="10">
    <location>
        <begin position="50"/>
        <end position="168"/>
    </location>
</feature>
<evidence type="ECO:0000256" key="9">
    <source>
        <dbReference type="SAM" id="SignalP"/>
    </source>
</evidence>
<feature type="chain" id="PRO_5019767210" evidence="9">
    <location>
        <begin position="21"/>
        <end position="936"/>
    </location>
</feature>
<dbReference type="Pfam" id="PF05193">
    <property type="entry name" value="Peptidase_M16_C"/>
    <property type="match status" value="2"/>
</dbReference>
<dbReference type="SUPFAM" id="SSF63411">
    <property type="entry name" value="LuxS/MPP-like metallohydrolase"/>
    <property type="match status" value="4"/>
</dbReference>
<keyword evidence="4" id="KW-0479">Metal-binding</keyword>
<name>A0A495MKA4_9FLAO</name>
<dbReference type="Pfam" id="PF00675">
    <property type="entry name" value="Peptidase_M16"/>
    <property type="match status" value="1"/>
</dbReference>
<evidence type="ECO:0000259" key="10">
    <source>
        <dbReference type="Pfam" id="PF00675"/>
    </source>
</evidence>
<sequence>MKHYNKLFVLLLAFPMSIFAQELKGDSPVPFDSTVKTGKLENGLTYYIKKNAKPENKVDLRLVINAGSILENDDQQGLAHFMEHMCFNGTKRFPKNKLVDYLQSIGVKFGQHLNAYTSFDETVYFLPIPSDDPEKLEKGFQIIEDWAFNAVLTPEEIDKERGVVLEEYRIGLGAGKRMMGRYMPKMMYNSHYAERLPIGKKEILENFKYDKLVSFYKDWYRPNLMSVIVVGDIDVAAMEKKIKEHFASYKNPKNERPRKVYDVPNHKETFVAVESDKEASAAQVQLVYKDYDTPKPIVNVNDFRKSLVEGLYSTMINNRLNELTNSPTPPFTYGYSYHGGTWARTKEAYQSFAMSQEDKQLEALKVLVTENERAKKYGFTQGELDRAKSEFLANTESAYNDRDKTDSREFVGEYQSHFLEKEPTPGIEWTFNAMKKILPGIELKDVNGLVKDYIKEDNRVVILTGPEKDGLKKPTEQEVLNTLKVNDADITPYKDTEIASSLLRKELKPGSIVKKEKNDKIGTTTLFLSNGAKVTYKKTDFKNDEILMEAISFGGTNLYSNEELKKVQFANGGLTQAGFSGLKENDINKFMSGKVASVNPYIGNTTEGLRGSATPKDLEYLFQMTVGYITDLNFDKDAFEGYKQKQSGFFKNMASQPGFYFQQELYGYLLKENPRFFGMIPDEKAWEFTDYQVAYNKYKERFANAADFEFFFVGNIDDKKIEEYSAKYLAALPSSDKKEKAIDLGYRMLKGEHKKIVNKGTDPKSTVSIMFYGDAQYSPKEALAMQALGEVLTIKLIEELRENESGVYGISARGSMSKVPNGAYNFTIGFPCGPDNAEKLTASALRELQKIIDNGPQAADVTKFKEAELLDYKKDIKENRYWLTNFNRSYTNGTSPEDILKVEEKINAITAKDIQDVAKKYLTKDKVVGILMPEKS</sequence>
<keyword evidence="6" id="KW-0862">Zinc</keyword>
<dbReference type="EMBL" id="RBLC01000001">
    <property type="protein sequence ID" value="RKS25858.1"/>
    <property type="molecule type" value="Genomic_DNA"/>
</dbReference>
<comment type="cofactor">
    <cofactor evidence="1">
        <name>Zn(2+)</name>
        <dbReference type="ChEBI" id="CHEBI:29105"/>
    </cofactor>
</comment>
<accession>A0A495MKA4</accession>
<keyword evidence="5" id="KW-0378">Hydrolase</keyword>
<evidence type="ECO:0000256" key="2">
    <source>
        <dbReference type="ARBA" id="ARBA00007261"/>
    </source>
</evidence>
<evidence type="ECO:0000256" key="4">
    <source>
        <dbReference type="ARBA" id="ARBA00022723"/>
    </source>
</evidence>
<dbReference type="Proteomes" id="UP000277579">
    <property type="component" value="Unassembled WGS sequence"/>
</dbReference>
<evidence type="ECO:0000256" key="1">
    <source>
        <dbReference type="ARBA" id="ARBA00001947"/>
    </source>
</evidence>
<evidence type="ECO:0000256" key="6">
    <source>
        <dbReference type="ARBA" id="ARBA00022833"/>
    </source>
</evidence>
<dbReference type="InterPro" id="IPR050626">
    <property type="entry name" value="Peptidase_M16"/>
</dbReference>
<dbReference type="RefSeq" id="WP_121375228.1">
    <property type="nucleotide sequence ID" value="NZ_RBLC01000001.1"/>
</dbReference>
<dbReference type="GO" id="GO:0004222">
    <property type="term" value="F:metalloendopeptidase activity"/>
    <property type="evidence" value="ECO:0007669"/>
    <property type="project" value="InterPro"/>
</dbReference>
<organism evidence="12 13">
    <name type="scientific">Flavobacterium endophyticum</name>
    <dbReference type="NCBI Taxonomy" id="1540163"/>
    <lineage>
        <taxon>Bacteria</taxon>
        <taxon>Pseudomonadati</taxon>
        <taxon>Bacteroidota</taxon>
        <taxon>Flavobacteriia</taxon>
        <taxon>Flavobacteriales</taxon>
        <taxon>Flavobacteriaceae</taxon>
        <taxon>Flavobacterium</taxon>
    </lineage>
</organism>
<dbReference type="PANTHER" id="PTHR43690">
    <property type="entry name" value="NARDILYSIN"/>
    <property type="match status" value="1"/>
</dbReference>
<evidence type="ECO:0000313" key="13">
    <source>
        <dbReference type="Proteomes" id="UP000277579"/>
    </source>
</evidence>
<gene>
    <name evidence="12" type="ORF">CLV94_0904</name>
</gene>
<feature type="domain" description="Peptidase M16 C-terminal" evidence="11">
    <location>
        <begin position="207"/>
        <end position="389"/>
    </location>
</feature>
<evidence type="ECO:0000313" key="12">
    <source>
        <dbReference type="EMBL" id="RKS25858.1"/>
    </source>
</evidence>
<dbReference type="OrthoDB" id="9811314at2"/>
<keyword evidence="9" id="KW-0732">Signal</keyword>
<evidence type="ECO:0000256" key="3">
    <source>
        <dbReference type="ARBA" id="ARBA00022670"/>
    </source>
</evidence>
<reference evidence="12 13" key="1">
    <citation type="submission" date="2018-10" db="EMBL/GenBank/DDBJ databases">
        <title>Genomic Encyclopedia of Archaeal and Bacterial Type Strains, Phase II (KMG-II): from individual species to whole genera.</title>
        <authorList>
            <person name="Goeker M."/>
        </authorList>
    </citation>
    <scope>NUCLEOTIDE SEQUENCE [LARGE SCALE GENOMIC DNA]</scope>
    <source>
        <strain evidence="12 13">DSM 29537</strain>
    </source>
</reference>
<dbReference type="InterPro" id="IPR011249">
    <property type="entry name" value="Metalloenz_LuxS/M16"/>
</dbReference>
<comment type="similarity">
    <text evidence="2 8">Belongs to the peptidase M16 family.</text>
</comment>
<keyword evidence="3 12" id="KW-0645">Protease</keyword>
<feature type="domain" description="Peptidase M16 C-terminal" evidence="11">
    <location>
        <begin position="697"/>
        <end position="866"/>
    </location>
</feature>
<dbReference type="InterPro" id="IPR001431">
    <property type="entry name" value="Pept_M16_Zn_BS"/>
</dbReference>
<protein>
    <submittedName>
        <fullName evidence="12">Zinc protease</fullName>
    </submittedName>
</protein>
<dbReference type="AlphaFoldDB" id="A0A495MKA4"/>
<evidence type="ECO:0000256" key="8">
    <source>
        <dbReference type="RuleBase" id="RU004447"/>
    </source>
</evidence>
<dbReference type="Gene3D" id="3.30.830.10">
    <property type="entry name" value="Metalloenzyme, LuxS/M16 peptidase-like"/>
    <property type="match status" value="4"/>
</dbReference>
<keyword evidence="7" id="KW-0482">Metalloprotease</keyword>
<keyword evidence="13" id="KW-1185">Reference proteome</keyword>
<comment type="caution">
    <text evidence="12">The sequence shown here is derived from an EMBL/GenBank/DDBJ whole genome shotgun (WGS) entry which is preliminary data.</text>
</comment>
<evidence type="ECO:0000259" key="11">
    <source>
        <dbReference type="Pfam" id="PF05193"/>
    </source>
</evidence>
<evidence type="ECO:0000256" key="5">
    <source>
        <dbReference type="ARBA" id="ARBA00022801"/>
    </source>
</evidence>
<dbReference type="InterPro" id="IPR007863">
    <property type="entry name" value="Peptidase_M16_C"/>
</dbReference>
<dbReference type="PROSITE" id="PS00143">
    <property type="entry name" value="INSULINASE"/>
    <property type="match status" value="1"/>
</dbReference>
<feature type="signal peptide" evidence="9">
    <location>
        <begin position="1"/>
        <end position="20"/>
    </location>
</feature>
<dbReference type="InterPro" id="IPR011765">
    <property type="entry name" value="Pept_M16_N"/>
</dbReference>
<proteinExistence type="inferred from homology"/>
<dbReference type="GO" id="GO:0006508">
    <property type="term" value="P:proteolysis"/>
    <property type="evidence" value="ECO:0007669"/>
    <property type="project" value="UniProtKB-KW"/>
</dbReference>
<evidence type="ECO:0000256" key="7">
    <source>
        <dbReference type="ARBA" id="ARBA00023049"/>
    </source>
</evidence>
<dbReference type="GO" id="GO:0046872">
    <property type="term" value="F:metal ion binding"/>
    <property type="evidence" value="ECO:0007669"/>
    <property type="project" value="UniProtKB-KW"/>
</dbReference>